<keyword evidence="4" id="KW-1185">Reference proteome</keyword>
<sequence>MWKHVVCASVVCLMASPHLAWGADNAPHETARLTYETGDTTGCPDETSFHNLVAARLGYDPFRADGQHAVSVSFRKERGKTRARAEVQRGGPAAGTREFTGEGCEPLAAALATTVAMALDPLHVSAPASEPPVPAPAPRAESLPTLPGEPAPAPPPQVVFVERRTSSPAPTRTSEPSEPVAFLGSVGGVASFALAPTMTLGGAMEVGFRYGVFSLSAEGRAEITPTTTRVDSGDRVNATVYSGALVPCLHFGSWLACGVGRVGAFQGRAPDVVHPSLGTSAFGSVGLRGGYMIPLTKVLSVRASVEGAVPLVRTTLVIDKDEVWTAPPVTAGLDFAFVVTLK</sequence>
<evidence type="ECO:0000256" key="2">
    <source>
        <dbReference type="SAM" id="SignalP"/>
    </source>
</evidence>
<evidence type="ECO:0000313" key="4">
    <source>
        <dbReference type="Proteomes" id="UP001374803"/>
    </source>
</evidence>
<feature type="region of interest" description="Disordered" evidence="1">
    <location>
        <begin position="81"/>
        <end position="100"/>
    </location>
</feature>
<feature type="signal peptide" evidence="2">
    <location>
        <begin position="1"/>
        <end position="22"/>
    </location>
</feature>
<organism evidence="3 4">
    <name type="scientific">Pendulispora rubella</name>
    <dbReference type="NCBI Taxonomy" id="2741070"/>
    <lineage>
        <taxon>Bacteria</taxon>
        <taxon>Pseudomonadati</taxon>
        <taxon>Myxococcota</taxon>
        <taxon>Myxococcia</taxon>
        <taxon>Myxococcales</taxon>
        <taxon>Sorangiineae</taxon>
        <taxon>Pendulisporaceae</taxon>
        <taxon>Pendulispora</taxon>
    </lineage>
</organism>
<feature type="region of interest" description="Disordered" evidence="1">
    <location>
        <begin position="127"/>
        <end position="157"/>
    </location>
</feature>
<accession>A0ABZ2L6U7</accession>
<evidence type="ECO:0000256" key="1">
    <source>
        <dbReference type="SAM" id="MobiDB-lite"/>
    </source>
</evidence>
<feature type="chain" id="PRO_5045073775" evidence="2">
    <location>
        <begin position="23"/>
        <end position="342"/>
    </location>
</feature>
<protein>
    <submittedName>
        <fullName evidence="3">Uncharacterized protein</fullName>
    </submittedName>
</protein>
<name>A0ABZ2L6U7_9BACT</name>
<dbReference type="RefSeq" id="WP_394835167.1">
    <property type="nucleotide sequence ID" value="NZ_CP089929.1"/>
</dbReference>
<reference evidence="3" key="1">
    <citation type="submission" date="2021-12" db="EMBL/GenBank/DDBJ databases">
        <title>Discovery of the Pendulisporaceae a myxobacterial family with distinct sporulation behavior and unique specialized metabolism.</title>
        <authorList>
            <person name="Garcia R."/>
            <person name="Popoff A."/>
            <person name="Bader C.D."/>
            <person name="Loehr J."/>
            <person name="Walesch S."/>
            <person name="Walt C."/>
            <person name="Boldt J."/>
            <person name="Bunk B."/>
            <person name="Haeckl F.J.F.P.J."/>
            <person name="Gunesch A.P."/>
            <person name="Birkelbach J."/>
            <person name="Nuebel U."/>
            <person name="Pietschmann T."/>
            <person name="Bach T."/>
            <person name="Mueller R."/>
        </authorList>
    </citation>
    <scope>NUCLEOTIDE SEQUENCE</scope>
    <source>
        <strain evidence="3">MSr11367</strain>
    </source>
</reference>
<dbReference type="EMBL" id="CP089983">
    <property type="protein sequence ID" value="WXB05521.1"/>
    <property type="molecule type" value="Genomic_DNA"/>
</dbReference>
<gene>
    <name evidence="3" type="ORF">LVJ94_52580</name>
</gene>
<proteinExistence type="predicted"/>
<evidence type="ECO:0000313" key="3">
    <source>
        <dbReference type="EMBL" id="WXB05521.1"/>
    </source>
</evidence>
<feature type="compositionally biased region" description="Pro residues" evidence="1">
    <location>
        <begin position="147"/>
        <end position="157"/>
    </location>
</feature>
<dbReference type="Proteomes" id="UP001374803">
    <property type="component" value="Chromosome"/>
</dbReference>
<keyword evidence="2" id="KW-0732">Signal</keyword>